<dbReference type="CDD" id="cd07041">
    <property type="entry name" value="STAS_RsbR_RsbS_like"/>
    <property type="match status" value="1"/>
</dbReference>
<evidence type="ECO:0000256" key="2">
    <source>
        <dbReference type="SAM" id="Coils"/>
    </source>
</evidence>
<dbReference type="InterPro" id="IPR013656">
    <property type="entry name" value="PAS_4"/>
</dbReference>
<evidence type="ECO:0000313" key="7">
    <source>
        <dbReference type="Proteomes" id="UP000075420"/>
    </source>
</evidence>
<dbReference type="SMART" id="SM00086">
    <property type="entry name" value="PAC"/>
    <property type="match status" value="2"/>
</dbReference>
<dbReference type="Gene3D" id="3.30.450.20">
    <property type="entry name" value="PAS domain"/>
    <property type="match status" value="2"/>
</dbReference>
<comment type="caution">
    <text evidence="6">The sequence shown here is derived from an EMBL/GenBank/DDBJ whole genome shotgun (WGS) entry which is preliminary data.</text>
</comment>
<dbReference type="InterPro" id="IPR001610">
    <property type="entry name" value="PAC"/>
</dbReference>
<feature type="domain" description="PAS" evidence="3">
    <location>
        <begin position="21"/>
        <end position="71"/>
    </location>
</feature>
<name>A0A150PGE4_SORCE</name>
<dbReference type="AlphaFoldDB" id="A0A150PGE4"/>
<evidence type="ECO:0000259" key="4">
    <source>
        <dbReference type="PROSITE" id="PS50113"/>
    </source>
</evidence>
<dbReference type="SUPFAM" id="SSF52091">
    <property type="entry name" value="SpoIIaa-like"/>
    <property type="match status" value="1"/>
</dbReference>
<keyword evidence="2" id="KW-0175">Coiled coil</keyword>
<dbReference type="PANTHER" id="PTHR33745">
    <property type="entry name" value="RSBT ANTAGONIST PROTEIN RSBS-RELATED"/>
    <property type="match status" value="1"/>
</dbReference>
<protein>
    <recommendedName>
        <fullName evidence="8">Anti-anti-sigma factor</fullName>
    </recommendedName>
</protein>
<keyword evidence="1" id="KW-0597">Phosphoprotein</keyword>
<feature type="domain" description="PAS" evidence="3">
    <location>
        <begin position="148"/>
        <end position="192"/>
    </location>
</feature>
<dbReference type="InterPro" id="IPR051932">
    <property type="entry name" value="Bact_StressResp_Reg"/>
</dbReference>
<dbReference type="Proteomes" id="UP000075420">
    <property type="component" value="Unassembled WGS sequence"/>
</dbReference>
<dbReference type="PROSITE" id="PS50112">
    <property type="entry name" value="PAS"/>
    <property type="match status" value="2"/>
</dbReference>
<dbReference type="PROSITE" id="PS50113">
    <property type="entry name" value="PAC"/>
    <property type="match status" value="1"/>
</dbReference>
<evidence type="ECO:0008006" key="8">
    <source>
        <dbReference type="Google" id="ProtNLM"/>
    </source>
</evidence>
<dbReference type="SMART" id="SM00091">
    <property type="entry name" value="PAS"/>
    <property type="match status" value="2"/>
</dbReference>
<evidence type="ECO:0000259" key="3">
    <source>
        <dbReference type="PROSITE" id="PS50112"/>
    </source>
</evidence>
<sequence length="392" mass="42659">MKLVDGYIELTRELLALVEGEEATITWVNPAWQGALGLDPDALIGRSFLDLIAPHLAATAREALSRARAAPAPLRDVRMAVRLPGGALRWVSWSMAPESDPGGGPGAARLVVVGHDIDAEVQLAAQRDALERERRLFIGGPVVVFRWVAAEGWPVEYVSPNVAQQFGVTDEDLLSGRVPYASLVHPEDLARVGAEVAQYSAAGVKTFEQDYRLVRPGGEVRWIYDFTVVNRDGAGAVTHYEGYIVDITERKRAEEELRRQVELVEQQRAAIRSLSTPVIHVWDGVIALPVVGYVDTRRAADMMGALLDGIVELRARCAILDLTGVEVIDTETTGHLMRMVSAAGLLGAECIVCGISPAIAQTMIAMDAERFTVKALPRLRDALAYAIRAAQR</sequence>
<organism evidence="6 7">
    <name type="scientific">Sorangium cellulosum</name>
    <name type="common">Polyangium cellulosum</name>
    <dbReference type="NCBI Taxonomy" id="56"/>
    <lineage>
        <taxon>Bacteria</taxon>
        <taxon>Pseudomonadati</taxon>
        <taxon>Myxococcota</taxon>
        <taxon>Polyangia</taxon>
        <taxon>Polyangiales</taxon>
        <taxon>Polyangiaceae</taxon>
        <taxon>Sorangium</taxon>
    </lineage>
</organism>
<dbReference type="InterPro" id="IPR036513">
    <property type="entry name" value="STAS_dom_sf"/>
</dbReference>
<feature type="coiled-coil region" evidence="2">
    <location>
        <begin position="247"/>
        <end position="274"/>
    </location>
</feature>
<dbReference type="PROSITE" id="PS50801">
    <property type="entry name" value="STAS"/>
    <property type="match status" value="1"/>
</dbReference>
<dbReference type="InterPro" id="IPR035965">
    <property type="entry name" value="PAS-like_dom_sf"/>
</dbReference>
<dbReference type="Gene3D" id="3.30.750.24">
    <property type="entry name" value="STAS domain"/>
    <property type="match status" value="1"/>
</dbReference>
<dbReference type="NCBIfam" id="TIGR00229">
    <property type="entry name" value="sensory_box"/>
    <property type="match status" value="2"/>
</dbReference>
<dbReference type="PANTHER" id="PTHR33745:SF3">
    <property type="entry name" value="RSBT CO-ANTAGONIST PROTEIN RSBRC"/>
    <property type="match status" value="1"/>
</dbReference>
<feature type="domain" description="PAC" evidence="4">
    <location>
        <begin position="207"/>
        <end position="259"/>
    </location>
</feature>
<gene>
    <name evidence="6" type="ORF">BE08_42310</name>
</gene>
<evidence type="ECO:0000259" key="5">
    <source>
        <dbReference type="PROSITE" id="PS50801"/>
    </source>
</evidence>
<dbReference type="Pfam" id="PF01740">
    <property type="entry name" value="STAS"/>
    <property type="match status" value="1"/>
</dbReference>
<dbReference type="SUPFAM" id="SSF55785">
    <property type="entry name" value="PYP-like sensor domain (PAS domain)"/>
    <property type="match status" value="2"/>
</dbReference>
<dbReference type="Pfam" id="PF08448">
    <property type="entry name" value="PAS_4"/>
    <property type="match status" value="1"/>
</dbReference>
<evidence type="ECO:0000256" key="1">
    <source>
        <dbReference type="ARBA" id="ARBA00022553"/>
    </source>
</evidence>
<accession>A0A150PGE4</accession>
<reference evidence="6 7" key="1">
    <citation type="submission" date="2014-02" db="EMBL/GenBank/DDBJ databases">
        <title>The small core and large imbalanced accessory genome model reveals a collaborative survival strategy of Sorangium cellulosum strains in nature.</title>
        <authorList>
            <person name="Han K."/>
            <person name="Peng R."/>
            <person name="Blom J."/>
            <person name="Li Y.-Z."/>
        </authorList>
    </citation>
    <scope>NUCLEOTIDE SEQUENCE [LARGE SCALE GENOMIC DNA]</scope>
    <source>
        <strain evidence="6 7">So0157-25</strain>
    </source>
</reference>
<dbReference type="InterPro" id="IPR000014">
    <property type="entry name" value="PAS"/>
</dbReference>
<feature type="domain" description="STAS" evidence="5">
    <location>
        <begin position="275"/>
        <end position="390"/>
    </location>
</feature>
<dbReference type="Pfam" id="PF08447">
    <property type="entry name" value="PAS_3"/>
    <property type="match status" value="1"/>
</dbReference>
<proteinExistence type="predicted"/>
<dbReference type="EMBL" id="JELY01001744">
    <property type="protein sequence ID" value="KYF54729.1"/>
    <property type="molecule type" value="Genomic_DNA"/>
</dbReference>
<dbReference type="InterPro" id="IPR000700">
    <property type="entry name" value="PAS-assoc_C"/>
</dbReference>
<evidence type="ECO:0000313" key="6">
    <source>
        <dbReference type="EMBL" id="KYF54729.1"/>
    </source>
</evidence>
<dbReference type="InterPro" id="IPR013655">
    <property type="entry name" value="PAS_fold_3"/>
</dbReference>
<dbReference type="InterPro" id="IPR002645">
    <property type="entry name" value="STAS_dom"/>
</dbReference>
<dbReference type="CDD" id="cd00130">
    <property type="entry name" value="PAS"/>
    <property type="match status" value="2"/>
</dbReference>